<keyword evidence="1" id="KW-0812">Transmembrane</keyword>
<comment type="caution">
    <text evidence="2">The sequence shown here is derived from an EMBL/GenBank/DDBJ whole genome shotgun (WGS) entry which is preliminary data.</text>
</comment>
<name>A0ABP9QQV2_9RHOO</name>
<keyword evidence="1" id="KW-0472">Membrane</keyword>
<reference evidence="3" key="1">
    <citation type="journal article" date="2019" name="Int. J. Syst. Evol. Microbiol.">
        <title>The Global Catalogue of Microorganisms (GCM) 10K type strain sequencing project: providing services to taxonomists for standard genome sequencing and annotation.</title>
        <authorList>
            <consortium name="The Broad Institute Genomics Platform"/>
            <consortium name="The Broad Institute Genome Sequencing Center for Infectious Disease"/>
            <person name="Wu L."/>
            <person name="Ma J."/>
        </authorList>
    </citation>
    <scope>NUCLEOTIDE SEQUENCE [LARGE SCALE GENOMIC DNA]</scope>
    <source>
        <strain evidence="3">JCM 18715</strain>
    </source>
</reference>
<evidence type="ECO:0000313" key="2">
    <source>
        <dbReference type="EMBL" id="GAA5165857.1"/>
    </source>
</evidence>
<evidence type="ECO:0000313" key="3">
    <source>
        <dbReference type="Proteomes" id="UP001500547"/>
    </source>
</evidence>
<sequence>MQRFLRSLSRTFLAGSLASLPLVLTVVLLGWAVGLARSLVGPGSLIGRLLSGIGVQIVDVENPVVTYAVGIAILLIGVLLLGLVVQTSLRQTFTQLVDRTVRRIPLIGTLYDATNHFVGMFDRDNKADVRAMAPVWCFFGGEGNTAVLALMPNPKPIRLGEHDYLTVLVPTAPVPVGGGLLFVRADWVRPAEISVETLTSVYLSMGLTSPVSK</sequence>
<dbReference type="PANTHER" id="PTHR31876">
    <property type="entry name" value="COV-LIKE PROTEIN 1"/>
    <property type="match status" value="1"/>
</dbReference>
<feature type="transmembrane region" description="Helical" evidence="1">
    <location>
        <begin position="64"/>
        <end position="85"/>
    </location>
</feature>
<protein>
    <submittedName>
        <fullName evidence="2">DUF502 domain-containing protein</fullName>
    </submittedName>
</protein>
<keyword evidence="3" id="KW-1185">Reference proteome</keyword>
<dbReference type="Pfam" id="PF04367">
    <property type="entry name" value="DUF502"/>
    <property type="match status" value="1"/>
</dbReference>
<dbReference type="Proteomes" id="UP001500547">
    <property type="component" value="Unassembled WGS sequence"/>
</dbReference>
<organism evidence="2 3">
    <name type="scientific">Viridibacterium curvum</name>
    <dbReference type="NCBI Taxonomy" id="1101404"/>
    <lineage>
        <taxon>Bacteria</taxon>
        <taxon>Pseudomonadati</taxon>
        <taxon>Pseudomonadota</taxon>
        <taxon>Betaproteobacteria</taxon>
        <taxon>Rhodocyclales</taxon>
        <taxon>Rhodocyclaceae</taxon>
        <taxon>Viridibacterium</taxon>
    </lineage>
</organism>
<evidence type="ECO:0000256" key="1">
    <source>
        <dbReference type="SAM" id="Phobius"/>
    </source>
</evidence>
<dbReference type="EMBL" id="BAABLD010000008">
    <property type="protein sequence ID" value="GAA5165857.1"/>
    <property type="molecule type" value="Genomic_DNA"/>
</dbReference>
<proteinExistence type="predicted"/>
<gene>
    <name evidence="2" type="ORF">GCM10025770_22070</name>
</gene>
<feature type="transmembrane region" description="Helical" evidence="1">
    <location>
        <begin position="12"/>
        <end position="33"/>
    </location>
</feature>
<keyword evidence="1" id="KW-1133">Transmembrane helix</keyword>
<dbReference type="InterPro" id="IPR007462">
    <property type="entry name" value="COV1-like"/>
</dbReference>
<dbReference type="RefSeq" id="WP_345533008.1">
    <property type="nucleotide sequence ID" value="NZ_BAABLD010000008.1"/>
</dbReference>
<dbReference type="PANTHER" id="PTHR31876:SF26">
    <property type="entry name" value="PROTEIN LIKE COV 2"/>
    <property type="match status" value="1"/>
</dbReference>
<accession>A0ABP9QQV2</accession>